<evidence type="ECO:0000256" key="2">
    <source>
        <dbReference type="ARBA" id="ARBA00012406"/>
    </source>
</evidence>
<dbReference type="Pfam" id="PF07714">
    <property type="entry name" value="PK_Tyr_Ser-Thr"/>
    <property type="match status" value="1"/>
</dbReference>
<evidence type="ECO:0000256" key="6">
    <source>
        <dbReference type="ARBA" id="ARBA00022777"/>
    </source>
</evidence>
<dbReference type="AlphaFoldDB" id="A0A834VAE6"/>
<dbReference type="InterPro" id="IPR011009">
    <property type="entry name" value="Kinase-like_dom_sf"/>
</dbReference>
<keyword evidence="3" id="KW-0723">Serine/threonine-protein kinase</keyword>
<feature type="compositionally biased region" description="Polar residues" evidence="13">
    <location>
        <begin position="913"/>
        <end position="925"/>
    </location>
</feature>
<dbReference type="PROSITE" id="PS00108">
    <property type="entry name" value="PROTEIN_KINASE_ST"/>
    <property type="match status" value="1"/>
</dbReference>
<evidence type="ECO:0000256" key="7">
    <source>
        <dbReference type="ARBA" id="ARBA00022840"/>
    </source>
</evidence>
<feature type="region of interest" description="Disordered" evidence="13">
    <location>
        <begin position="41"/>
        <end position="106"/>
    </location>
</feature>
<keyword evidence="4" id="KW-0808">Transferase</keyword>
<accession>A0A834VAE6</accession>
<evidence type="ECO:0000256" key="9">
    <source>
        <dbReference type="ARBA" id="ARBA00048329"/>
    </source>
</evidence>
<feature type="region of interest" description="Disordered" evidence="13">
    <location>
        <begin position="1084"/>
        <end position="1116"/>
    </location>
</feature>
<evidence type="ECO:0000256" key="11">
    <source>
        <dbReference type="ARBA" id="ARBA00077446"/>
    </source>
</evidence>
<dbReference type="FunFam" id="1.10.510.10:FF:000087">
    <property type="entry name" value="Mitogen-activated protein kinase kinase kinase 12"/>
    <property type="match status" value="1"/>
</dbReference>
<protein>
    <recommendedName>
        <fullName evidence="10">Mitogen-activated protein kinase kinase kinase dlk-1</fullName>
        <ecNumber evidence="2">2.7.11.25</ecNumber>
    </recommendedName>
    <alternativeName>
        <fullName evidence="12">DAP kinase-like kinase</fullName>
    </alternativeName>
    <alternativeName>
        <fullName evidence="11">Death-associated protein kinase-like kinase</fullName>
    </alternativeName>
</protein>
<reference evidence="16" key="3">
    <citation type="submission" date="2022-06" db="UniProtKB">
        <authorList>
            <consortium name="EnsemblMetazoa"/>
        </authorList>
    </citation>
    <scope>IDENTIFICATION</scope>
</reference>
<dbReference type="EnsemblMetazoa" id="SSS_4305s_mrna">
    <property type="protein sequence ID" value="KAF7489436.1"/>
    <property type="gene ID" value="SSS_4305"/>
</dbReference>
<dbReference type="InterPro" id="IPR000719">
    <property type="entry name" value="Prot_kinase_dom"/>
</dbReference>
<dbReference type="OrthoDB" id="339325at2759"/>
<dbReference type="GO" id="GO:0006950">
    <property type="term" value="P:response to stress"/>
    <property type="evidence" value="ECO:0007669"/>
    <property type="project" value="UniProtKB-ARBA"/>
</dbReference>
<gene>
    <name evidence="15" type="ORF">SSS_4305</name>
</gene>
<dbReference type="Gene3D" id="3.30.200.20">
    <property type="entry name" value="Phosphorylase Kinase, domain 1"/>
    <property type="match status" value="1"/>
</dbReference>
<feature type="compositionally biased region" description="Polar residues" evidence="13">
    <location>
        <begin position="1084"/>
        <end position="1094"/>
    </location>
</feature>
<feature type="region of interest" description="Disordered" evidence="13">
    <location>
        <begin position="961"/>
        <end position="998"/>
    </location>
</feature>
<dbReference type="GO" id="GO:0005737">
    <property type="term" value="C:cytoplasm"/>
    <property type="evidence" value="ECO:0007669"/>
    <property type="project" value="TreeGrafter"/>
</dbReference>
<evidence type="ECO:0000256" key="12">
    <source>
        <dbReference type="ARBA" id="ARBA00080806"/>
    </source>
</evidence>
<dbReference type="GO" id="GO:0005524">
    <property type="term" value="F:ATP binding"/>
    <property type="evidence" value="ECO:0007669"/>
    <property type="project" value="UniProtKB-KW"/>
</dbReference>
<feature type="region of interest" description="Disordered" evidence="13">
    <location>
        <begin position="876"/>
        <end position="925"/>
    </location>
</feature>
<dbReference type="GO" id="GO:0004709">
    <property type="term" value="F:MAP kinase kinase kinase activity"/>
    <property type="evidence" value="ECO:0007669"/>
    <property type="project" value="UniProtKB-EC"/>
</dbReference>
<dbReference type="InterPro" id="IPR001245">
    <property type="entry name" value="Ser-Thr/Tyr_kinase_cat_dom"/>
</dbReference>
<dbReference type="InterPro" id="IPR008271">
    <property type="entry name" value="Ser/Thr_kinase_AS"/>
</dbReference>
<dbReference type="PANTHER" id="PTHR44329:SF304">
    <property type="entry name" value="MITOGEN-ACTIVATED PROTEIN KINASE KINASE KINASE 13-LIKE ISOFORM X1"/>
    <property type="match status" value="1"/>
</dbReference>
<dbReference type="SMART" id="SM00220">
    <property type="entry name" value="S_TKc"/>
    <property type="match status" value="1"/>
</dbReference>
<evidence type="ECO:0000256" key="4">
    <source>
        <dbReference type="ARBA" id="ARBA00022679"/>
    </source>
</evidence>
<reference evidence="15" key="2">
    <citation type="submission" date="2020-01" db="EMBL/GenBank/DDBJ databases">
        <authorList>
            <person name="Korhonen P.K.K."/>
            <person name="Guangxu M.G."/>
            <person name="Wang T.W."/>
            <person name="Stroehlein A.J.S."/>
            <person name="Young N.D."/>
            <person name="Ang C.-S.A."/>
            <person name="Fernando D.W.F."/>
            <person name="Lu H.L."/>
            <person name="Taylor S.T."/>
            <person name="Ehtesham M.E.M."/>
            <person name="Najaraj S.H.N."/>
            <person name="Harsha G.H.G."/>
            <person name="Madugundu A.M."/>
            <person name="Renuse S.R."/>
            <person name="Holt D.H."/>
            <person name="Pandey A.P."/>
            <person name="Papenfuss A.P."/>
            <person name="Gasser R.B.G."/>
            <person name="Fischer K.F."/>
        </authorList>
    </citation>
    <scope>NUCLEOTIDE SEQUENCE</scope>
    <source>
        <strain evidence="15">SSS_KF_BRIS2020</strain>
    </source>
</reference>
<evidence type="ECO:0000256" key="13">
    <source>
        <dbReference type="SAM" id="MobiDB-lite"/>
    </source>
</evidence>
<comment type="catalytic activity">
    <reaction evidence="9">
        <text>L-seryl-[protein] + ATP = O-phospho-L-seryl-[protein] + ADP + H(+)</text>
        <dbReference type="Rhea" id="RHEA:17989"/>
        <dbReference type="Rhea" id="RHEA-COMP:9863"/>
        <dbReference type="Rhea" id="RHEA-COMP:11604"/>
        <dbReference type="ChEBI" id="CHEBI:15378"/>
        <dbReference type="ChEBI" id="CHEBI:29999"/>
        <dbReference type="ChEBI" id="CHEBI:30616"/>
        <dbReference type="ChEBI" id="CHEBI:83421"/>
        <dbReference type="ChEBI" id="CHEBI:456216"/>
        <dbReference type="EC" id="2.7.11.25"/>
    </reaction>
</comment>
<feature type="compositionally biased region" description="Polar residues" evidence="13">
    <location>
        <begin position="966"/>
        <end position="997"/>
    </location>
</feature>
<proteinExistence type="inferred from homology"/>
<feature type="region of interest" description="Disordered" evidence="13">
    <location>
        <begin position="1155"/>
        <end position="1191"/>
    </location>
</feature>
<feature type="domain" description="Protein kinase" evidence="14">
    <location>
        <begin position="410"/>
        <end position="652"/>
    </location>
</feature>
<sequence>MDKNEKNDLVRVRNDTFHHEINVKHSSSKQFVCDVERNLNQNHQQHRRKNDSSSTSDFVESRTEFEENKIIVERESSSEDDDDNDDDYHPRKDIGDNNGVVEDNKLLKNDERVDIFPSEAISQSNSSPARPLIHSQIVDDRLQIVEQTGDSDKQDENEYLYQNNQHQTVNDDQQNEKAECENQNLSIKPSTSKLSELLPGQKIREDGIQNEFNLTINPFRISLPHQDSVTRSRQNSYPMIGANELTPINLNINNDSPKIRYNYIHRPSYIESENQIYLRKKFNHLIDNDLDFAKESTNRACSCQSLSRYETKIVFNNDHQDVRVTLQTKPKNLCGPSNPNVDEPYIFNRERLDDLSFGNDYPANLLSSLFGYKHRWFDSIMGCLKPFLGMLGSKEVKVFRDDWEILFEQIKNLQWLGSGAQGAVFMGKYNNEWVAVKKVKEKRETEIRHLRKLNHPNIVAFRGVCTQSPNCYCIVMEFCPYGQLYEFLKSGQQLPPQMITEWARQIASGMNYLHSHKIIHRDLKSPNVLISYNDTLKISDFGTCKQWNDRSTKMSFAGTVAWMAPEIIRDELCSEKVDIWSFGVVLWELLNCEIPYRDVDSSAIIWGVGNSSLTLPIPSSVPRGFALLMQQTWNPKPRNRPSFKQILMHLEIASAELNVIEPNHFFIIQQQWREEIMNCMKRMKRRRSSVAVSNEQKAMNDVYYKEEIEHLIHKRKEELMHAQHVREEYVRKRECANNLYMELMTCLLKLEQREKNLLNRERELQSQMIHSKNHCQNDPRILSIDTHRQPHLDNQFLSVLQPIVKKIPSVVQREIYDKNKMIPYTLLDHHILPDNYDHSWRQSKQSSSREKISVRHSSRIKYKNHRNKRMTRKIISPRHRKILHSSQNSIVLASSARTPKTPPTKDNDEDFSNHQSQSPEVKQRMYKNSTIRLLNDPKSDKAIQTNESSFDKFSLLNQINEDDRSGNSNGTLHKSTSTNSFDLNANSIPNSPNTSNHIRLLPKMSTASTFDSGYGEGYQSCLSTPSAHSNKVRFPDKSPVTPVSLKSPFNENYFDIDIETNCCHSCSKTSNNLLNRVKHRQTNSNTLPSLSSIDENSVNEESEKNSRKTSQDGSQLISASIDQVNKKIIANSLDSDDEKDSRINYRFNQLKIDSKSEIESESDSDESFISSSDQKSDNDEDDQNNPEDSQYLLRRKYFKAINQFNESSQRYCNSISLSSSCDEINDNDGL</sequence>
<feature type="compositionally biased region" description="Polar residues" evidence="13">
    <location>
        <begin position="884"/>
        <end position="898"/>
    </location>
</feature>
<evidence type="ECO:0000259" key="14">
    <source>
        <dbReference type="PROSITE" id="PS50011"/>
    </source>
</evidence>
<dbReference type="EMBL" id="WVUK01000065">
    <property type="protein sequence ID" value="KAF7489436.1"/>
    <property type="molecule type" value="Genomic_DNA"/>
</dbReference>
<evidence type="ECO:0000313" key="17">
    <source>
        <dbReference type="Proteomes" id="UP000070412"/>
    </source>
</evidence>
<comment type="similarity">
    <text evidence="1">Belongs to the protein kinase superfamily. STE Ser/Thr protein kinase family. MAP kinase kinase kinase subfamily.</text>
</comment>
<evidence type="ECO:0000313" key="16">
    <source>
        <dbReference type="EnsemblMetazoa" id="KAF7489436.1"/>
    </source>
</evidence>
<evidence type="ECO:0000256" key="1">
    <source>
        <dbReference type="ARBA" id="ARBA00006529"/>
    </source>
</evidence>
<feature type="compositionally biased region" description="Basic and acidic residues" evidence="13">
    <location>
        <begin position="1101"/>
        <end position="1110"/>
    </location>
</feature>
<evidence type="ECO:0000256" key="3">
    <source>
        <dbReference type="ARBA" id="ARBA00022527"/>
    </source>
</evidence>
<name>A0A834VAE6_SARSC</name>
<evidence type="ECO:0000256" key="5">
    <source>
        <dbReference type="ARBA" id="ARBA00022741"/>
    </source>
</evidence>
<organism evidence="15">
    <name type="scientific">Sarcoptes scabiei</name>
    <name type="common">Itch mite</name>
    <name type="synonym">Acarus scabiei</name>
    <dbReference type="NCBI Taxonomy" id="52283"/>
    <lineage>
        <taxon>Eukaryota</taxon>
        <taxon>Metazoa</taxon>
        <taxon>Ecdysozoa</taxon>
        <taxon>Arthropoda</taxon>
        <taxon>Chelicerata</taxon>
        <taxon>Arachnida</taxon>
        <taxon>Acari</taxon>
        <taxon>Acariformes</taxon>
        <taxon>Sarcoptiformes</taxon>
        <taxon>Astigmata</taxon>
        <taxon>Psoroptidia</taxon>
        <taxon>Sarcoptoidea</taxon>
        <taxon>Sarcoptidae</taxon>
        <taxon>Sarcoptinae</taxon>
        <taxon>Sarcoptes</taxon>
    </lineage>
</organism>
<dbReference type="PROSITE" id="PS50011">
    <property type="entry name" value="PROTEIN_KINASE_DOM"/>
    <property type="match status" value="1"/>
</dbReference>
<dbReference type="EC" id="2.7.11.25" evidence="2"/>
<evidence type="ECO:0000313" key="15">
    <source>
        <dbReference type="EMBL" id="KAF7489436.1"/>
    </source>
</evidence>
<feature type="compositionally biased region" description="Basic and acidic residues" evidence="13">
    <location>
        <begin position="59"/>
        <end position="77"/>
    </location>
</feature>
<dbReference type="Gene3D" id="1.10.510.10">
    <property type="entry name" value="Transferase(Phosphotransferase) domain 1"/>
    <property type="match status" value="1"/>
</dbReference>
<keyword evidence="7" id="KW-0067">ATP-binding</keyword>
<dbReference type="PRINTS" id="PR00109">
    <property type="entry name" value="TYRKINASE"/>
</dbReference>
<evidence type="ECO:0000256" key="8">
    <source>
        <dbReference type="ARBA" id="ARBA00047559"/>
    </source>
</evidence>
<evidence type="ECO:0000256" key="10">
    <source>
        <dbReference type="ARBA" id="ARBA00074193"/>
    </source>
</evidence>
<reference evidence="17" key="1">
    <citation type="journal article" date="2020" name="PLoS Negl. Trop. Dis.">
        <title>High-quality nuclear genome for Sarcoptes scabiei-A critical resource for a neglected parasite.</title>
        <authorList>
            <person name="Korhonen P.K."/>
            <person name="Gasser R.B."/>
            <person name="Ma G."/>
            <person name="Wang T."/>
            <person name="Stroehlein A.J."/>
            <person name="Young N.D."/>
            <person name="Ang C.S."/>
            <person name="Fernando D.D."/>
            <person name="Lu H.C."/>
            <person name="Taylor S."/>
            <person name="Reynolds S.L."/>
            <person name="Mofiz E."/>
            <person name="Najaraj S.H."/>
            <person name="Gowda H."/>
            <person name="Madugundu A."/>
            <person name="Renuse S."/>
            <person name="Holt D."/>
            <person name="Pandey A."/>
            <person name="Papenfuss A.T."/>
            <person name="Fischer K."/>
        </authorList>
    </citation>
    <scope>NUCLEOTIDE SEQUENCE [LARGE SCALE GENOMIC DNA]</scope>
</reference>
<dbReference type="InterPro" id="IPR051681">
    <property type="entry name" value="Ser/Thr_Kinases-Pseudokinases"/>
</dbReference>
<keyword evidence="17" id="KW-1185">Reference proteome</keyword>
<dbReference type="PANTHER" id="PTHR44329">
    <property type="entry name" value="SERINE/THREONINE-PROTEIN KINASE TNNI3K-RELATED"/>
    <property type="match status" value="1"/>
</dbReference>
<comment type="catalytic activity">
    <reaction evidence="8">
        <text>L-threonyl-[protein] + ATP = O-phospho-L-threonyl-[protein] + ADP + H(+)</text>
        <dbReference type="Rhea" id="RHEA:46608"/>
        <dbReference type="Rhea" id="RHEA-COMP:11060"/>
        <dbReference type="Rhea" id="RHEA-COMP:11605"/>
        <dbReference type="ChEBI" id="CHEBI:15378"/>
        <dbReference type="ChEBI" id="CHEBI:30013"/>
        <dbReference type="ChEBI" id="CHEBI:30616"/>
        <dbReference type="ChEBI" id="CHEBI:61977"/>
        <dbReference type="ChEBI" id="CHEBI:456216"/>
        <dbReference type="EC" id="2.7.11.25"/>
    </reaction>
</comment>
<dbReference type="Proteomes" id="UP000070412">
    <property type="component" value="Unassembled WGS sequence"/>
</dbReference>
<keyword evidence="6 15" id="KW-0418">Kinase</keyword>
<keyword evidence="5" id="KW-0547">Nucleotide-binding</keyword>
<dbReference type="SUPFAM" id="SSF56112">
    <property type="entry name" value="Protein kinase-like (PK-like)"/>
    <property type="match status" value="1"/>
</dbReference>